<name>A0ABV2UVY1_9ACTN</name>
<evidence type="ECO:0000313" key="2">
    <source>
        <dbReference type="Proteomes" id="UP001550210"/>
    </source>
</evidence>
<evidence type="ECO:0000313" key="1">
    <source>
        <dbReference type="EMBL" id="MET9845699.1"/>
    </source>
</evidence>
<dbReference type="InterPro" id="IPR046182">
    <property type="entry name" value="DUF6210"/>
</dbReference>
<dbReference type="Proteomes" id="UP001550210">
    <property type="component" value="Unassembled WGS sequence"/>
</dbReference>
<accession>A0ABV2UVY1</accession>
<comment type="caution">
    <text evidence="1">The sequence shown here is derived from an EMBL/GenBank/DDBJ whole genome shotgun (WGS) entry which is preliminary data.</text>
</comment>
<proteinExistence type="predicted"/>
<protein>
    <submittedName>
        <fullName evidence="1">DUF6210 family protein</fullName>
    </submittedName>
</protein>
<dbReference type="Pfam" id="PF19715">
    <property type="entry name" value="DUF6210"/>
    <property type="match status" value="1"/>
</dbReference>
<keyword evidence="2" id="KW-1185">Reference proteome</keyword>
<gene>
    <name evidence="1" type="ORF">ABZZ21_14170</name>
</gene>
<sequence length="157" mass="16969">MSQPCALAALPHQPAGRRHLDLDPDGSGSGQGWVCVIVAAATGVVYRVQGGGFGCVPYEQEGYLIPLFGHDLDEELRAVFVGELHGQGARGLDWPERLLDRLRAAVAQFHLYGSANRDDLYPAPLALDESRLPEVDEAWVPVVTPDGPAILTWENSD</sequence>
<dbReference type="RefSeq" id="WP_355396747.1">
    <property type="nucleotide sequence ID" value="NZ_JBEXPZ010000016.1"/>
</dbReference>
<organism evidence="1 2">
    <name type="scientific">Streptomyces ossamyceticus</name>
    <dbReference type="NCBI Taxonomy" id="249581"/>
    <lineage>
        <taxon>Bacteria</taxon>
        <taxon>Bacillati</taxon>
        <taxon>Actinomycetota</taxon>
        <taxon>Actinomycetes</taxon>
        <taxon>Kitasatosporales</taxon>
        <taxon>Streptomycetaceae</taxon>
        <taxon>Streptomyces</taxon>
    </lineage>
</organism>
<reference evidence="1 2" key="1">
    <citation type="submission" date="2024-06" db="EMBL/GenBank/DDBJ databases">
        <title>The Natural Products Discovery Center: Release of the First 8490 Sequenced Strains for Exploring Actinobacteria Biosynthetic Diversity.</title>
        <authorList>
            <person name="Kalkreuter E."/>
            <person name="Kautsar S.A."/>
            <person name="Yang D."/>
            <person name="Bader C.D."/>
            <person name="Teijaro C.N."/>
            <person name="Fluegel L."/>
            <person name="Davis C.M."/>
            <person name="Simpson J.R."/>
            <person name="Lauterbach L."/>
            <person name="Steele A.D."/>
            <person name="Gui C."/>
            <person name="Meng S."/>
            <person name="Li G."/>
            <person name="Viehrig K."/>
            <person name="Ye F."/>
            <person name="Su P."/>
            <person name="Kiefer A.F."/>
            <person name="Nichols A."/>
            <person name="Cepeda A.J."/>
            <person name="Yan W."/>
            <person name="Fan B."/>
            <person name="Jiang Y."/>
            <person name="Adhikari A."/>
            <person name="Zheng C.-J."/>
            <person name="Schuster L."/>
            <person name="Cowan T.M."/>
            <person name="Smanski M.J."/>
            <person name="Chevrette M.G."/>
            <person name="De Carvalho L.P.S."/>
            <person name="Shen B."/>
        </authorList>
    </citation>
    <scope>NUCLEOTIDE SEQUENCE [LARGE SCALE GENOMIC DNA]</scope>
    <source>
        <strain evidence="1 2">NPDC006434</strain>
    </source>
</reference>
<dbReference type="EMBL" id="JBEXPZ010000016">
    <property type="protein sequence ID" value="MET9845699.1"/>
    <property type="molecule type" value="Genomic_DNA"/>
</dbReference>